<evidence type="ECO:0000259" key="7">
    <source>
        <dbReference type="Pfam" id="PF16198"/>
    </source>
</evidence>
<protein>
    <recommendedName>
        <fullName evidence="5">tRNA pseudouridine synthase B</fullName>
        <ecNumber evidence="5">5.4.99.25</ecNumber>
    </recommendedName>
    <alternativeName>
        <fullName evidence="5">tRNA pseudouridine(55) synthase</fullName>
        <shortName evidence="5">Psi55 synthase</shortName>
    </alternativeName>
    <alternativeName>
        <fullName evidence="5">tRNA pseudouridylate synthase</fullName>
    </alternativeName>
    <alternativeName>
        <fullName evidence="5">tRNA-uridine isomerase</fullName>
    </alternativeName>
</protein>
<evidence type="ECO:0000256" key="5">
    <source>
        <dbReference type="HAMAP-Rule" id="MF_01080"/>
    </source>
</evidence>
<dbReference type="FunFam" id="3.30.2350.10:FF:000011">
    <property type="entry name" value="tRNA pseudouridine synthase B"/>
    <property type="match status" value="1"/>
</dbReference>
<gene>
    <name evidence="8" type="primary">truB_2</name>
    <name evidence="5" type="synonym">truB</name>
    <name evidence="8" type="ORF">SRLFYP117_00265</name>
</gene>
<dbReference type="EMBL" id="CACRUL010000001">
    <property type="protein sequence ID" value="VYT71402.1"/>
    <property type="molecule type" value="Genomic_DNA"/>
</dbReference>
<dbReference type="Pfam" id="PF01509">
    <property type="entry name" value="TruB_N"/>
    <property type="match status" value="1"/>
</dbReference>
<dbReference type="PANTHER" id="PTHR13767">
    <property type="entry name" value="TRNA-PSEUDOURIDINE SYNTHASE"/>
    <property type="match status" value="1"/>
</dbReference>
<name>A0A6N2Z2I9_STROR</name>
<comment type="function">
    <text evidence="5">Responsible for synthesis of pseudouridine from uracil-55 in the psi GC loop of transfer RNAs.</text>
</comment>
<feature type="active site" description="Nucleophile" evidence="5">
    <location>
        <position position="48"/>
    </location>
</feature>
<dbReference type="SUPFAM" id="SSF55120">
    <property type="entry name" value="Pseudouridine synthase"/>
    <property type="match status" value="1"/>
</dbReference>
<dbReference type="HAMAP" id="MF_01080">
    <property type="entry name" value="TruB_bact"/>
    <property type="match status" value="1"/>
</dbReference>
<dbReference type="InterPro" id="IPR014780">
    <property type="entry name" value="tRNA_psdUridine_synth_TruB"/>
</dbReference>
<comment type="catalytic activity">
    <reaction evidence="1 5">
        <text>uridine(55) in tRNA = pseudouridine(55) in tRNA</text>
        <dbReference type="Rhea" id="RHEA:42532"/>
        <dbReference type="Rhea" id="RHEA-COMP:10101"/>
        <dbReference type="Rhea" id="RHEA-COMP:10102"/>
        <dbReference type="ChEBI" id="CHEBI:65314"/>
        <dbReference type="ChEBI" id="CHEBI:65315"/>
        <dbReference type="EC" id="5.4.99.25"/>
    </reaction>
</comment>
<dbReference type="PANTHER" id="PTHR13767:SF2">
    <property type="entry name" value="PSEUDOURIDYLATE SYNTHASE TRUB1"/>
    <property type="match status" value="1"/>
</dbReference>
<dbReference type="NCBIfam" id="TIGR00431">
    <property type="entry name" value="TruB"/>
    <property type="match status" value="1"/>
</dbReference>
<keyword evidence="3 5" id="KW-0819">tRNA processing</keyword>
<evidence type="ECO:0000256" key="1">
    <source>
        <dbReference type="ARBA" id="ARBA00000385"/>
    </source>
</evidence>
<dbReference type="GO" id="GO:0031119">
    <property type="term" value="P:tRNA pseudouridine synthesis"/>
    <property type="evidence" value="ECO:0007669"/>
    <property type="project" value="UniProtKB-UniRule"/>
</dbReference>
<keyword evidence="4 5" id="KW-0413">Isomerase</keyword>
<dbReference type="GO" id="GO:0160148">
    <property type="term" value="F:tRNA pseudouridine(55) synthase activity"/>
    <property type="evidence" value="ECO:0007669"/>
    <property type="project" value="UniProtKB-EC"/>
</dbReference>
<comment type="similarity">
    <text evidence="2 5">Belongs to the pseudouridine synthase TruB family. Type 1 subfamily.</text>
</comment>
<dbReference type="Pfam" id="PF16198">
    <property type="entry name" value="TruB_C_2"/>
    <property type="match status" value="1"/>
</dbReference>
<feature type="domain" description="tRNA pseudouridylate synthase B C-terminal" evidence="7">
    <location>
        <begin position="188"/>
        <end position="230"/>
    </location>
</feature>
<dbReference type="InterPro" id="IPR020103">
    <property type="entry name" value="PsdUridine_synth_cat_dom_sf"/>
</dbReference>
<proteinExistence type="inferred from homology"/>
<dbReference type="InterPro" id="IPR002501">
    <property type="entry name" value="PsdUridine_synth_N"/>
</dbReference>
<evidence type="ECO:0000256" key="4">
    <source>
        <dbReference type="ARBA" id="ARBA00023235"/>
    </source>
</evidence>
<dbReference type="CDD" id="cd02573">
    <property type="entry name" value="PseudoU_synth_EcTruB"/>
    <property type="match status" value="1"/>
</dbReference>
<dbReference type="GO" id="GO:0003723">
    <property type="term" value="F:RNA binding"/>
    <property type="evidence" value="ECO:0007669"/>
    <property type="project" value="InterPro"/>
</dbReference>
<feature type="domain" description="Pseudouridine synthase II N-terminal" evidence="6">
    <location>
        <begin position="33"/>
        <end position="187"/>
    </location>
</feature>
<dbReference type="AlphaFoldDB" id="A0A6N2Z2I9"/>
<reference evidence="8" key="1">
    <citation type="submission" date="2019-11" db="EMBL/GenBank/DDBJ databases">
        <authorList>
            <person name="Feng L."/>
        </authorList>
    </citation>
    <scope>NUCLEOTIDE SEQUENCE</scope>
    <source>
        <strain evidence="8">SrubneriLFYP117</strain>
    </source>
</reference>
<organism evidence="8">
    <name type="scientific">Streptococcus oralis</name>
    <dbReference type="NCBI Taxonomy" id="1303"/>
    <lineage>
        <taxon>Bacteria</taxon>
        <taxon>Bacillati</taxon>
        <taxon>Bacillota</taxon>
        <taxon>Bacilli</taxon>
        <taxon>Lactobacillales</taxon>
        <taxon>Streptococcaceae</taxon>
        <taxon>Streptococcus</taxon>
    </lineage>
</organism>
<evidence type="ECO:0000313" key="8">
    <source>
        <dbReference type="EMBL" id="VYT71402.1"/>
    </source>
</evidence>
<sequence length="308" mass="34257">MMRKEIRKQHMNGIINLKKEAGMTSHDAVFKLRKILGTKKIGHGGTLDPDVVGVLPIAVGKATRMVEFMQDEGKVYEGEITLGYSTTTEDASGEVVAETPVLSPLDETVVDQAIASLTGTITQVPPMYSAVKVNGRKLYEYARAGQEVERPERQVTIYSFERTSPICYEDKLARFTFRVKCSKGTYIRTLSVDLGEKLGYAAHMSHLTRTSAAGLSLDNALTLEELAEKVRQGDLSFLHPLEIGTGDLEKVELTVEEVGEVQVGRFIPVESEARELAAFYQEKLVAILEKREELYKPRKVFLTESVLQ</sequence>
<evidence type="ECO:0000256" key="3">
    <source>
        <dbReference type="ARBA" id="ARBA00022694"/>
    </source>
</evidence>
<dbReference type="GO" id="GO:1990481">
    <property type="term" value="P:mRNA pseudouridine synthesis"/>
    <property type="evidence" value="ECO:0007669"/>
    <property type="project" value="TreeGrafter"/>
</dbReference>
<dbReference type="InterPro" id="IPR032819">
    <property type="entry name" value="TruB_C"/>
</dbReference>
<dbReference type="EC" id="5.4.99.25" evidence="5"/>
<accession>A0A6N2Z2I9</accession>
<evidence type="ECO:0000256" key="2">
    <source>
        <dbReference type="ARBA" id="ARBA00005642"/>
    </source>
</evidence>
<evidence type="ECO:0000259" key="6">
    <source>
        <dbReference type="Pfam" id="PF01509"/>
    </source>
</evidence>
<dbReference type="Gene3D" id="3.30.2350.10">
    <property type="entry name" value="Pseudouridine synthase"/>
    <property type="match status" value="1"/>
</dbReference>